<protein>
    <recommendedName>
        <fullName evidence="7">TOG domain-containing protein</fullName>
    </recommendedName>
</protein>
<dbReference type="InterPro" id="IPR024395">
    <property type="entry name" value="CLASP_N_dom"/>
</dbReference>
<dbReference type="InterPro" id="IPR011989">
    <property type="entry name" value="ARM-like"/>
</dbReference>
<dbReference type="SUPFAM" id="SSF48371">
    <property type="entry name" value="ARM repeat"/>
    <property type="match status" value="1"/>
</dbReference>
<evidence type="ECO:0000256" key="6">
    <source>
        <dbReference type="SAM" id="MobiDB-lite"/>
    </source>
</evidence>
<dbReference type="GO" id="GO:0090307">
    <property type="term" value="P:mitotic spindle assembly"/>
    <property type="evidence" value="ECO:0007669"/>
    <property type="project" value="TreeGrafter"/>
</dbReference>
<evidence type="ECO:0000313" key="9">
    <source>
        <dbReference type="Proteomes" id="UP000663861"/>
    </source>
</evidence>
<keyword evidence="5" id="KW-0131">Cell cycle</keyword>
<dbReference type="GO" id="GO:0051301">
    <property type="term" value="P:cell division"/>
    <property type="evidence" value="ECO:0007669"/>
    <property type="project" value="UniProtKB-KW"/>
</dbReference>
<sequence length="1381" mass="148137">MKLEGKRVASRIRHQQPPPARRQAVAALYVMSSEEYTYLLAKLQGNDVDAKIDAVGKLQPLLDTEGFELTSIDELIAALKICLRTANQHLTTPTLLLFPTLFRHITSNSSHFQHEIRLAFTSFLPPGGVFDRLGDVRDRARDAAKAAIVSMASMAVPPGGLSQSASARGKDVHRGQETPMMIFEKAFRENGFGNKVARVREQSIHCLVAIRETYPKFPLRPYVALSVELLEDGDGSVRDAARAGVVALFSSPGVTEAARADLKNEMSKRGVRKTIMDGVLSKLAAVSAPRAKSVAGSDSGVGTDTEVLSRPGTSMGRRPVGTPIARTVSITSATGSANGVDRPLSRQEETSQPPSSAVTISIPPGPSVGGIKSADATGASATSADVPTVFIASARDLENELEKMLPFFQSKETEHNWADRERSVVTIRGIIKGGVYTRYPDVFIEGLKSGILDGILKAELASLRTTLSSHACTLLSEMAEALQHAMDPFVDRVLTALVKMSGFTKKIIAQQSQASVTAVITHTSAQPRVVLTLLWSYVQEKNVQSRSYSIEHLTTYLKVHAAKSRHSIENAGGVDIVKNVQSRSYSIEHLTTYLKVHAAKSRHSIENAGGVDIVTKCLQRTLNDPNPGVRPLARTCFWAFEPVWPSNALVIADQLDNAAKKQLDKANPNPGACTPITPVEEVKKKPSVAAAIAASRAKAKAIASDPPTLRHAVTSPPARRAVSPPPAKTPLPQRQSSPRLPSTSRPPSRPPSRSAGSPGAPARSPSPVPPVPTLPRPNSRASSPSPPSPTSSSSAHRRQASTVGSLQASPGRPSTLRSSYSQIRPGAKANGAITVPATVPPVPRVKPQADSLSRSVSAASQPPASPTRRAASPVTPTKRSGQATGSSMSRKPLPGHPLPSLAQRLDDSDSLLHAATVPIPDDDDEEPISFSTPFEKYGPVTPPTVTPPNNVPATIVGDIKEPEESLLAKAIQATSAASQLEDEIITGNDDHPSPYPAELLHKNQATPINRKIMREAALFQDSPQAAKAPTILDHLFDRGHEEGSWAHKRTISLRQASVDLDLKSTSLSVELRKNIDALADGTADESVLRRLAVICSENGHSNAADAANGQASPLFVPSSPTNAHGGSIARPLTSLADIWLGGKTFDKLFDALTAFLTYDKSAETLDLGLAVIWEMLRHQWEYVTEHQAELWALLIRLRYANSEQVLQGTNAIRDALTAAVEPVFGLATANGCLHSFLDENPPSPELEPVRANSWAYGLVGMAKIMMRLPPDILEEEIPRVRGTLTTAICYEQSSLVRGAATVAIAACQMVLRDETHLFTLLGNLPNEKKNLLMYYFNRTGSRGPAGGTVEASKVDEELRKIDRGTTLPPRANVLSPRRANV</sequence>
<name>A0A8H3BNX1_9AGAM</name>
<feature type="domain" description="TOG" evidence="7">
    <location>
        <begin position="393"/>
        <end position="672"/>
    </location>
</feature>
<evidence type="ECO:0000256" key="3">
    <source>
        <dbReference type="ARBA" id="ARBA00022618"/>
    </source>
</evidence>
<evidence type="ECO:0000256" key="1">
    <source>
        <dbReference type="ARBA" id="ARBA00004186"/>
    </source>
</evidence>
<evidence type="ECO:0000256" key="5">
    <source>
        <dbReference type="ARBA" id="ARBA00022776"/>
    </source>
</evidence>
<gene>
    <name evidence="8" type="ORF">RDB_LOCUS67496</name>
</gene>
<feature type="region of interest" description="Disordered" evidence="6">
    <location>
        <begin position="291"/>
        <end position="370"/>
    </location>
</feature>
<feature type="compositionally biased region" description="Pro residues" evidence="6">
    <location>
        <begin position="764"/>
        <end position="775"/>
    </location>
</feature>
<keyword evidence="5" id="KW-0498">Mitosis</keyword>
<feature type="region of interest" description="Disordered" evidence="6">
    <location>
        <begin position="915"/>
        <end position="949"/>
    </location>
</feature>
<evidence type="ECO:0000256" key="4">
    <source>
        <dbReference type="ARBA" id="ARBA00022701"/>
    </source>
</evidence>
<keyword evidence="4" id="KW-0493">Microtubule</keyword>
<dbReference type="GO" id="GO:0005815">
    <property type="term" value="C:microtubule organizing center"/>
    <property type="evidence" value="ECO:0007669"/>
    <property type="project" value="TreeGrafter"/>
</dbReference>
<feature type="compositionally biased region" description="Polar residues" evidence="6">
    <location>
        <begin position="874"/>
        <end position="889"/>
    </location>
</feature>
<proteinExistence type="inferred from homology"/>
<dbReference type="GO" id="GO:0008017">
    <property type="term" value="F:microtubule binding"/>
    <property type="evidence" value="ECO:0007669"/>
    <property type="project" value="TreeGrafter"/>
</dbReference>
<keyword evidence="3" id="KW-0132">Cell division</keyword>
<evidence type="ECO:0000313" key="8">
    <source>
        <dbReference type="EMBL" id="CAE6460184.1"/>
    </source>
</evidence>
<evidence type="ECO:0000256" key="2">
    <source>
        <dbReference type="ARBA" id="ARBA00009549"/>
    </source>
</evidence>
<dbReference type="PANTHER" id="PTHR21567:SF9">
    <property type="entry name" value="CLIP-ASSOCIATING PROTEIN"/>
    <property type="match status" value="1"/>
</dbReference>
<dbReference type="Pfam" id="PF12348">
    <property type="entry name" value="CLASP_N"/>
    <property type="match status" value="2"/>
</dbReference>
<reference evidence="8" key="1">
    <citation type="submission" date="2021-01" db="EMBL/GenBank/DDBJ databases">
        <authorList>
            <person name="Kaushik A."/>
        </authorList>
    </citation>
    <scope>NUCLEOTIDE SEQUENCE</scope>
    <source>
        <strain evidence="8">AG4-RS23</strain>
    </source>
</reference>
<comment type="subcellular location">
    <subcellularLocation>
        <location evidence="1">Cytoplasm</location>
        <location evidence="1">Cytoskeleton</location>
        <location evidence="1">Spindle</location>
    </subcellularLocation>
</comment>
<feature type="compositionally biased region" description="Low complexity" evidence="6">
    <location>
        <begin position="853"/>
        <end position="873"/>
    </location>
</feature>
<dbReference type="GO" id="GO:1990023">
    <property type="term" value="C:mitotic spindle midzone"/>
    <property type="evidence" value="ECO:0007669"/>
    <property type="project" value="TreeGrafter"/>
</dbReference>
<dbReference type="SMART" id="SM01349">
    <property type="entry name" value="TOG"/>
    <property type="match status" value="2"/>
</dbReference>
<feature type="domain" description="TOG" evidence="7">
    <location>
        <begin position="17"/>
        <end position="289"/>
    </location>
</feature>
<accession>A0A8H3BNX1</accession>
<dbReference type="Proteomes" id="UP000663861">
    <property type="component" value="Unassembled WGS sequence"/>
</dbReference>
<feature type="region of interest" description="Disordered" evidence="6">
    <location>
        <begin position="699"/>
        <end position="903"/>
    </location>
</feature>
<dbReference type="EMBL" id="CAJMWY010001160">
    <property type="protein sequence ID" value="CAE6460184.1"/>
    <property type="molecule type" value="Genomic_DNA"/>
</dbReference>
<organism evidence="8 9">
    <name type="scientific">Rhizoctonia solani</name>
    <dbReference type="NCBI Taxonomy" id="456999"/>
    <lineage>
        <taxon>Eukaryota</taxon>
        <taxon>Fungi</taxon>
        <taxon>Dikarya</taxon>
        <taxon>Basidiomycota</taxon>
        <taxon>Agaricomycotina</taxon>
        <taxon>Agaricomycetes</taxon>
        <taxon>Cantharellales</taxon>
        <taxon>Ceratobasidiaceae</taxon>
        <taxon>Rhizoctonia</taxon>
    </lineage>
</organism>
<feature type="compositionally biased region" description="Polar residues" evidence="6">
    <location>
        <begin position="350"/>
        <end position="359"/>
    </location>
</feature>
<dbReference type="InterPro" id="IPR016024">
    <property type="entry name" value="ARM-type_fold"/>
</dbReference>
<dbReference type="Gene3D" id="1.25.10.10">
    <property type="entry name" value="Leucine-rich Repeat Variant"/>
    <property type="match status" value="3"/>
</dbReference>
<dbReference type="GO" id="GO:0005876">
    <property type="term" value="C:spindle microtubule"/>
    <property type="evidence" value="ECO:0007669"/>
    <property type="project" value="TreeGrafter"/>
</dbReference>
<dbReference type="GO" id="GO:0005881">
    <property type="term" value="C:cytoplasmic microtubule"/>
    <property type="evidence" value="ECO:0007669"/>
    <property type="project" value="TreeGrafter"/>
</dbReference>
<comment type="similarity">
    <text evidence="2">Belongs to the CLASP family.</text>
</comment>
<evidence type="ECO:0000259" key="7">
    <source>
        <dbReference type="SMART" id="SM01349"/>
    </source>
</evidence>
<feature type="compositionally biased region" description="Low complexity" evidence="6">
    <location>
        <begin position="730"/>
        <end position="763"/>
    </location>
</feature>
<dbReference type="PANTHER" id="PTHR21567">
    <property type="entry name" value="CLASP"/>
    <property type="match status" value="1"/>
</dbReference>
<comment type="caution">
    <text evidence="8">The sequence shown here is derived from an EMBL/GenBank/DDBJ whole genome shotgun (WGS) entry which is preliminary data.</text>
</comment>
<dbReference type="InterPro" id="IPR034085">
    <property type="entry name" value="TOG"/>
</dbReference>
<feature type="compositionally biased region" description="Pro residues" evidence="6">
    <location>
        <begin position="940"/>
        <end position="949"/>
    </location>
</feature>
<feature type="compositionally biased region" description="Polar residues" evidence="6">
    <location>
        <begin position="328"/>
        <end position="337"/>
    </location>
</feature>